<feature type="domain" description="Nrap protein" evidence="3">
    <location>
        <begin position="105"/>
        <end position="162"/>
    </location>
</feature>
<proteinExistence type="inferred from homology"/>
<comment type="similarity">
    <text evidence="1">Belongs to the NRAP family.</text>
</comment>
<sequence>MEREKCTDENVTLLIGFQLSSKWNNLLTRGPPAKSPDAVHFRQFWGDICELRKFPDNAICEAVVWGSSNVTVLICQHIIQRHLKLEANNVEERTLEMEEILPNAMDRYSTIGRAYDKLSQTLRLVQGLPLLITNIHPVSSYLRRTAPYPPLSTNAVIERYSAVVKDSVAFPLSHISPPYLPTIEGFYFPLPNSVLI</sequence>
<dbReference type="GO" id="GO:0032545">
    <property type="term" value="C:CURI complex"/>
    <property type="evidence" value="ECO:0007669"/>
    <property type="project" value="TreeGrafter"/>
</dbReference>
<dbReference type="EMBL" id="UZAD01007423">
    <property type="protein sequence ID" value="VDN88260.1"/>
    <property type="molecule type" value="Genomic_DNA"/>
</dbReference>
<dbReference type="WBParaSite" id="BPAG_0000711201-mRNA-1">
    <property type="protein sequence ID" value="BPAG_0000711201-mRNA-1"/>
    <property type="gene ID" value="BPAG_0000711201"/>
</dbReference>
<dbReference type="AlphaFoldDB" id="A0A0N4TFX4"/>
<dbReference type="InterPro" id="IPR035368">
    <property type="entry name" value="Nrap_D3"/>
</dbReference>
<dbReference type="Proteomes" id="UP000278627">
    <property type="component" value="Unassembled WGS sequence"/>
</dbReference>
<dbReference type="Pfam" id="PF17405">
    <property type="entry name" value="Nrap_D4"/>
    <property type="match status" value="1"/>
</dbReference>
<dbReference type="GO" id="GO:0006364">
    <property type="term" value="P:rRNA processing"/>
    <property type="evidence" value="ECO:0007669"/>
    <property type="project" value="TreeGrafter"/>
</dbReference>
<dbReference type="PANTHER" id="PTHR17972">
    <property type="entry name" value="NUCLEOLAR RNA-ASSOCIATED PROTEIN"/>
    <property type="match status" value="1"/>
</dbReference>
<keyword evidence="5" id="KW-1185">Reference proteome</keyword>
<name>A0A0N4TFX4_BRUPA</name>
<evidence type="ECO:0000259" key="2">
    <source>
        <dbReference type="Pfam" id="PF17404"/>
    </source>
</evidence>
<evidence type="ECO:0000313" key="6">
    <source>
        <dbReference type="WBParaSite" id="BPAG_0000711201-mRNA-1"/>
    </source>
</evidence>
<dbReference type="GO" id="GO:0003723">
    <property type="term" value="F:RNA binding"/>
    <property type="evidence" value="ECO:0007669"/>
    <property type="project" value="UniProtKB-KW"/>
</dbReference>
<keyword evidence="1" id="KW-0694">RNA-binding</keyword>
<organism evidence="6">
    <name type="scientific">Brugia pahangi</name>
    <name type="common">Filarial nematode worm</name>
    <dbReference type="NCBI Taxonomy" id="6280"/>
    <lineage>
        <taxon>Eukaryota</taxon>
        <taxon>Metazoa</taxon>
        <taxon>Ecdysozoa</taxon>
        <taxon>Nematoda</taxon>
        <taxon>Chromadorea</taxon>
        <taxon>Rhabditida</taxon>
        <taxon>Spirurina</taxon>
        <taxon>Spiruromorpha</taxon>
        <taxon>Filarioidea</taxon>
        <taxon>Onchocercidae</taxon>
        <taxon>Brugia</taxon>
    </lineage>
</organism>
<accession>A0A0N4TFX4</accession>
<evidence type="ECO:0000313" key="5">
    <source>
        <dbReference type="Proteomes" id="UP000278627"/>
    </source>
</evidence>
<dbReference type="GO" id="GO:0006409">
    <property type="term" value="P:tRNA export from nucleus"/>
    <property type="evidence" value="ECO:0007669"/>
    <property type="project" value="TreeGrafter"/>
</dbReference>
<dbReference type="InterPro" id="IPR005554">
    <property type="entry name" value="NOL6/Upt22"/>
</dbReference>
<dbReference type="Pfam" id="PF17404">
    <property type="entry name" value="Nrap_D3"/>
    <property type="match status" value="1"/>
</dbReference>
<dbReference type="InterPro" id="IPR035369">
    <property type="entry name" value="Nrap_D4"/>
</dbReference>
<reference evidence="4 5" key="2">
    <citation type="submission" date="2018-11" db="EMBL/GenBank/DDBJ databases">
        <authorList>
            <consortium name="Pathogen Informatics"/>
        </authorList>
    </citation>
    <scope>NUCLEOTIDE SEQUENCE [LARGE SCALE GENOMIC DNA]</scope>
</reference>
<dbReference type="GO" id="GO:0034456">
    <property type="term" value="C:UTP-C complex"/>
    <property type="evidence" value="ECO:0007669"/>
    <property type="project" value="TreeGrafter"/>
</dbReference>
<dbReference type="GO" id="GO:0032040">
    <property type="term" value="C:small-subunit processome"/>
    <property type="evidence" value="ECO:0007669"/>
    <property type="project" value="TreeGrafter"/>
</dbReference>
<evidence type="ECO:0000259" key="3">
    <source>
        <dbReference type="Pfam" id="PF17405"/>
    </source>
</evidence>
<dbReference type="STRING" id="6280.A0A0N4TFX4"/>
<comment type="subcellular location">
    <subcellularLocation>
        <location evidence="1">Nucleus</location>
        <location evidence="1">Nucleolus</location>
    </subcellularLocation>
</comment>
<reference evidence="6" key="1">
    <citation type="submission" date="2017-02" db="UniProtKB">
        <authorList>
            <consortium name="WormBaseParasite"/>
        </authorList>
    </citation>
    <scope>IDENTIFICATION</scope>
</reference>
<evidence type="ECO:0000313" key="4">
    <source>
        <dbReference type="EMBL" id="VDN88260.1"/>
    </source>
</evidence>
<feature type="domain" description="Nrap protein" evidence="2">
    <location>
        <begin position="8"/>
        <end position="83"/>
    </location>
</feature>
<evidence type="ECO:0000256" key="1">
    <source>
        <dbReference type="RuleBase" id="RU364032"/>
    </source>
</evidence>
<gene>
    <name evidence="4" type="ORF">BPAG_LOCUS7074</name>
</gene>
<protein>
    <recommendedName>
        <fullName evidence="1">Nucleolar protein 6</fullName>
    </recommendedName>
</protein>
<dbReference type="PANTHER" id="PTHR17972:SF0">
    <property type="entry name" value="NUCLEOLAR PROTEIN 6"/>
    <property type="match status" value="1"/>
</dbReference>
<keyword evidence="1" id="KW-0539">Nucleus</keyword>